<comment type="caution">
    <text evidence="3">The sequence shown here is derived from an EMBL/GenBank/DDBJ whole genome shotgun (WGS) entry which is preliminary data.</text>
</comment>
<name>A0ABW9ZR71_9BACT</name>
<feature type="signal peptide" evidence="1">
    <location>
        <begin position="1"/>
        <end position="22"/>
    </location>
</feature>
<accession>A0ABW9ZR71</accession>
<evidence type="ECO:0000259" key="2">
    <source>
        <dbReference type="PROSITE" id="PS50206"/>
    </source>
</evidence>
<reference evidence="3 4" key="1">
    <citation type="submission" date="2020-01" db="EMBL/GenBank/DDBJ databases">
        <title>Genome analysis.</title>
        <authorList>
            <person name="Wu S."/>
            <person name="Wang G."/>
        </authorList>
    </citation>
    <scope>NUCLEOTIDE SEQUENCE [LARGE SCALE GENOMIC DNA]</scope>
    <source>
        <strain evidence="3 4">SYL130</strain>
    </source>
</reference>
<dbReference type="Pfam" id="PF00581">
    <property type="entry name" value="Rhodanese"/>
    <property type="match status" value="1"/>
</dbReference>
<dbReference type="PANTHER" id="PTHR43031:SF1">
    <property type="entry name" value="PYRIDINE NUCLEOTIDE-DISULPHIDE OXIDOREDUCTASE"/>
    <property type="match status" value="1"/>
</dbReference>
<protein>
    <submittedName>
        <fullName evidence="3">Rhodanese-like domain-containing protein</fullName>
    </submittedName>
</protein>
<evidence type="ECO:0000313" key="3">
    <source>
        <dbReference type="EMBL" id="NCI49607.1"/>
    </source>
</evidence>
<keyword evidence="4" id="KW-1185">Reference proteome</keyword>
<dbReference type="InterPro" id="IPR001763">
    <property type="entry name" value="Rhodanese-like_dom"/>
</dbReference>
<sequence>MKRRRSTLSLVFSLLFFSGLHAQETSAVSYQCTPCGQACDKKAYDKAGHCASCGMELVKKGGVVFKNIPASEICTYIKNHPSAVLLDVRTKEEFEGRANPDFGTLKNAINIPIQELKSKIASIGHLKNKEILVFCSHSHRSPQASYVLTQNGFTNVTNMLGGMSVVTDKSCKK</sequence>
<organism evidence="3 4">
    <name type="scientific">Sediminibacterium roseum</name>
    <dbReference type="NCBI Taxonomy" id="1978412"/>
    <lineage>
        <taxon>Bacteria</taxon>
        <taxon>Pseudomonadati</taxon>
        <taxon>Bacteroidota</taxon>
        <taxon>Chitinophagia</taxon>
        <taxon>Chitinophagales</taxon>
        <taxon>Chitinophagaceae</taxon>
        <taxon>Sediminibacterium</taxon>
    </lineage>
</organism>
<evidence type="ECO:0000313" key="4">
    <source>
        <dbReference type="Proteomes" id="UP000753802"/>
    </source>
</evidence>
<dbReference type="RefSeq" id="WP_161817920.1">
    <property type="nucleotide sequence ID" value="NZ_JAACJS010000011.1"/>
</dbReference>
<dbReference type="InterPro" id="IPR050229">
    <property type="entry name" value="GlpE_sulfurtransferase"/>
</dbReference>
<gene>
    <name evidence="3" type="ORF">GWC95_06720</name>
</gene>
<evidence type="ECO:0000256" key="1">
    <source>
        <dbReference type="SAM" id="SignalP"/>
    </source>
</evidence>
<dbReference type="InterPro" id="IPR036873">
    <property type="entry name" value="Rhodanese-like_dom_sf"/>
</dbReference>
<dbReference type="SMART" id="SM00450">
    <property type="entry name" value="RHOD"/>
    <property type="match status" value="1"/>
</dbReference>
<dbReference type="PANTHER" id="PTHR43031">
    <property type="entry name" value="FAD-DEPENDENT OXIDOREDUCTASE"/>
    <property type="match status" value="1"/>
</dbReference>
<keyword evidence="1" id="KW-0732">Signal</keyword>
<feature type="domain" description="Rhodanese" evidence="2">
    <location>
        <begin position="79"/>
        <end position="172"/>
    </location>
</feature>
<dbReference type="Proteomes" id="UP000753802">
    <property type="component" value="Unassembled WGS sequence"/>
</dbReference>
<feature type="chain" id="PRO_5046599734" evidence="1">
    <location>
        <begin position="23"/>
        <end position="173"/>
    </location>
</feature>
<dbReference type="PROSITE" id="PS50206">
    <property type="entry name" value="RHODANESE_3"/>
    <property type="match status" value="1"/>
</dbReference>
<dbReference type="EMBL" id="JAACJS010000011">
    <property type="protein sequence ID" value="NCI49607.1"/>
    <property type="molecule type" value="Genomic_DNA"/>
</dbReference>
<dbReference type="SUPFAM" id="SSF52821">
    <property type="entry name" value="Rhodanese/Cell cycle control phosphatase"/>
    <property type="match status" value="1"/>
</dbReference>
<dbReference type="CDD" id="cd00158">
    <property type="entry name" value="RHOD"/>
    <property type="match status" value="1"/>
</dbReference>
<proteinExistence type="predicted"/>
<dbReference type="Gene3D" id="3.40.250.10">
    <property type="entry name" value="Rhodanese-like domain"/>
    <property type="match status" value="1"/>
</dbReference>